<accession>A0A6P8B1G9</accession>
<keyword evidence="1" id="KW-1185">Reference proteome</keyword>
<gene>
    <name evidence="2" type="ORF">PgNI_07315</name>
</gene>
<name>A0A6P8B1G9_PYRGI</name>
<dbReference type="GeneID" id="41962239"/>
<reference evidence="2" key="1">
    <citation type="journal article" date="2019" name="Mol. Biol. Evol.">
        <title>Blast fungal genomes show frequent chromosomal changes, gene gains and losses, and effector gene turnover.</title>
        <authorList>
            <person name="Gomez Luciano L.B."/>
            <person name="Jason Tsai I."/>
            <person name="Chuma I."/>
            <person name="Tosa Y."/>
            <person name="Chen Y.H."/>
            <person name="Li J.Y."/>
            <person name="Li M.Y."/>
            <person name="Jade Lu M.Y."/>
            <person name="Nakayashiki H."/>
            <person name="Li W.H."/>
        </authorList>
    </citation>
    <scope>NUCLEOTIDE SEQUENCE</scope>
    <source>
        <strain evidence="2">NI907</strain>
    </source>
</reference>
<evidence type="ECO:0008006" key="3">
    <source>
        <dbReference type="Google" id="ProtNLM"/>
    </source>
</evidence>
<organism evidence="1 2">
    <name type="scientific">Pyricularia grisea</name>
    <name type="common">Crabgrass-specific blast fungus</name>
    <name type="synonym">Magnaporthe grisea</name>
    <dbReference type="NCBI Taxonomy" id="148305"/>
    <lineage>
        <taxon>Eukaryota</taxon>
        <taxon>Fungi</taxon>
        <taxon>Dikarya</taxon>
        <taxon>Ascomycota</taxon>
        <taxon>Pezizomycotina</taxon>
        <taxon>Sordariomycetes</taxon>
        <taxon>Sordariomycetidae</taxon>
        <taxon>Magnaporthales</taxon>
        <taxon>Pyriculariaceae</taxon>
        <taxon>Pyricularia</taxon>
    </lineage>
</organism>
<dbReference type="Proteomes" id="UP000515153">
    <property type="component" value="Unplaced"/>
</dbReference>
<proteinExistence type="predicted"/>
<evidence type="ECO:0000313" key="1">
    <source>
        <dbReference type="Proteomes" id="UP000515153"/>
    </source>
</evidence>
<reference evidence="2" key="3">
    <citation type="submission" date="2025-08" db="UniProtKB">
        <authorList>
            <consortium name="RefSeq"/>
        </authorList>
    </citation>
    <scope>IDENTIFICATION</scope>
    <source>
        <strain evidence="2">NI907</strain>
    </source>
</reference>
<dbReference type="RefSeq" id="XP_030981002.1">
    <property type="nucleotide sequence ID" value="XM_031127330.1"/>
</dbReference>
<protein>
    <recommendedName>
        <fullName evidence="3">F-box domain-containing protein</fullName>
    </recommendedName>
</protein>
<sequence>MVYNVRMHVCSKEGSPEHQGRAKLIPERLQSVMHEARMSHHKNLLQLTLKAAEKSIITMGHTSSSQTKGYQRVSEDYKHVFKDPEAKDLKTKITTTNPDPLVLPTLRNLAECPVYRLPEEVLLNIILHLPSLEDEAHLRISCRLFLRLYNTSAALPVHEAPKTAGRVRGFEGFITRRLAWEYHGLTTPRRFVKGKSATYLCKGCTAAWKAKDWKQREDEAFKYYHCSGCGVDHRAWLFSAAQRRVSSELRVCIGHQGYLRLCDHKTVTWADIVARAGLLDSANPVPAHIRQDMAVCKHRSHDTGGRLPSKIRHNTRGCSVSLSLAPSYRRSKEHSRRQELALMWDAYIPDIIPPKRPDDDGSQPKARIDGTMLHRQLASLRDITGKYMFSDPLYDPSAGKPPLEASCFDPGYCDCIHLAGSEDLPQHLKLAEPERKTSWKEWQGGQHSCSTSALSDNFPLHLRRSPYHPGPTFIQTVSVYSPPEFPGALCVEYNSSFDISFDDDPAKTLQLRRSGPLGRCSLEWMMALDPESYDIESDHEGLNVFWCRQPECANYFRSITRLGSDDDHTKPCPRLCH</sequence>
<reference evidence="2" key="2">
    <citation type="submission" date="2019-10" db="EMBL/GenBank/DDBJ databases">
        <authorList>
            <consortium name="NCBI Genome Project"/>
        </authorList>
    </citation>
    <scope>NUCLEOTIDE SEQUENCE</scope>
    <source>
        <strain evidence="2">NI907</strain>
    </source>
</reference>
<dbReference type="AlphaFoldDB" id="A0A6P8B1G9"/>
<evidence type="ECO:0000313" key="2">
    <source>
        <dbReference type="RefSeq" id="XP_030981002.1"/>
    </source>
</evidence>
<dbReference type="KEGG" id="pgri:PgNI_07315"/>